<evidence type="ECO:0000313" key="1">
    <source>
        <dbReference type="EMBL" id="TGH18169.1"/>
    </source>
</evidence>
<proteinExistence type="predicted"/>
<dbReference type="Proteomes" id="UP000315454">
    <property type="component" value="Unassembled WGS sequence"/>
</dbReference>
<gene>
    <name evidence="1" type="ORF">ERJ68_09335</name>
</gene>
<protein>
    <submittedName>
        <fullName evidence="1">HEAT repeat domain-containing protein</fullName>
    </submittedName>
</protein>
<dbReference type="EMBL" id="SRMN01000196">
    <property type="protein sequence ID" value="TGH18169.1"/>
    <property type="molecule type" value="Genomic_DNA"/>
</dbReference>
<name>A0A524RRI7_9CHRO</name>
<comment type="caution">
    <text evidence="1">The sequence shown here is derived from an EMBL/GenBank/DDBJ whole genome shotgun (WGS) entry which is preliminary data.</text>
</comment>
<dbReference type="AlphaFoldDB" id="A0A524RRI7"/>
<evidence type="ECO:0000313" key="2">
    <source>
        <dbReference type="Proteomes" id="UP000315454"/>
    </source>
</evidence>
<sequence length="223" mass="24283">MLQRLGDSEPGQRRTAVIDLGLAGDPGQLAAVVHTATSMPLRALAAFPLARQALAEHHDPAMVASRLDSLCSDDPRTLRLLGDPCPEDDSPEALLRLMLQRDENAQYGAARRQLALPRSEQLDLAGRIRADHYSDYGANYLLMRLIGLGRLEQLRDVIGEGLRETAPQYAKSRIAAAMASAELDLGEHIPLLRQLSRQSRSDGLRWASAHALQRLAGESDPAG</sequence>
<feature type="non-terminal residue" evidence="1">
    <location>
        <position position="223"/>
    </location>
</feature>
<reference evidence="1 2" key="1">
    <citation type="journal article" date="2019" name="mSystems">
        <title>Life at home and on the roam: Genomic adaptions reflect the dual lifestyle of an intracellular, facultative symbiont.</title>
        <authorList>
            <person name="Burgsdorf I."/>
        </authorList>
    </citation>
    <scope>NUCLEOTIDE SEQUENCE [LARGE SCALE GENOMIC DNA]</scope>
    <source>
        <strain evidence="1">277cI</strain>
    </source>
</reference>
<accession>A0A524RRI7</accession>
<organism evidence="1 2">
    <name type="scientific">Aphanocapsa feldmannii 277cI</name>
    <dbReference type="NCBI Taxonomy" id="2507554"/>
    <lineage>
        <taxon>Bacteria</taxon>
        <taxon>Bacillati</taxon>
        <taxon>Cyanobacteriota</taxon>
        <taxon>Cyanophyceae</taxon>
        <taxon>Oscillatoriophycideae</taxon>
        <taxon>Chroococcales</taxon>
        <taxon>Microcystaceae</taxon>
        <taxon>Aphanocapsa</taxon>
    </lineage>
</organism>